<sequence>MLQGVMRPPPLPPPQGGPYGQFPPGPPCFPPGGRPPMPPGGPFRGPDHMRPMRPPLRMFGPPPPPPPPPPAPFMRGPGAMRPRPVFRPPKFSPYPAGAKARNGPPKASGASAGNGTTNATQSSADGVNSTPVSNSTSPATQTSNSTSQTTATANGTTTSLPATTSVQGTAAATTNSNSGSSASNGLAQVIEAAKRDGIPVDMIQALYCKLCDAKLNGSLQATAHYVGKSHAKRVKQYQQGQGRVGQQRLNAAAAAAGGDGSKGASTEGGKRPVPDTLEKFCKLCDVAFTSEIQAKQHYDGRNHQRRMRGEPPLPKGFYNPATGRWQRQPPPGMAIKSPPPKKPPPSGTQFFCEPCCTSLTSEQQLQSHLQGARHKARVGGVATAVTAQVVTANAAAAMAAATGSVASAGGRPSQLPQPYVAFVPGPTMTCGTC</sequence>
<evidence type="ECO:0000256" key="1">
    <source>
        <dbReference type="SAM" id="MobiDB-lite"/>
    </source>
</evidence>
<dbReference type="SMART" id="SM00355">
    <property type="entry name" value="ZnF_C2H2"/>
    <property type="match status" value="3"/>
</dbReference>
<feature type="region of interest" description="Disordered" evidence="1">
    <location>
        <begin position="1"/>
        <end position="183"/>
    </location>
</feature>
<name>A0A131XH49_9ACAR</name>
<feature type="compositionally biased region" description="Polar residues" evidence="1">
    <location>
        <begin position="111"/>
        <end position="132"/>
    </location>
</feature>
<feature type="compositionally biased region" description="Pro residues" evidence="1">
    <location>
        <begin position="7"/>
        <end position="41"/>
    </location>
</feature>
<feature type="region of interest" description="Disordered" evidence="1">
    <location>
        <begin position="239"/>
        <end position="272"/>
    </location>
</feature>
<dbReference type="EMBL" id="GEFH01003530">
    <property type="protein sequence ID" value="JAP65051.1"/>
    <property type="molecule type" value="mRNA"/>
</dbReference>
<dbReference type="Pfam" id="PF12874">
    <property type="entry name" value="zf-met"/>
    <property type="match status" value="3"/>
</dbReference>
<reference evidence="3" key="1">
    <citation type="journal article" date="2017" name="Ticks Tick Borne Dis.">
        <title>An insight into the sialome of Hyalomma excavatum.</title>
        <authorList>
            <person name="Ribeiro J.M."/>
            <person name="Slovak M."/>
            <person name="Francischetti I.M."/>
        </authorList>
    </citation>
    <scope>NUCLEOTIDE SEQUENCE</scope>
    <source>
        <strain evidence="3">Samish</strain>
        <tissue evidence="3">Salivary glands</tissue>
    </source>
</reference>
<protein>
    <submittedName>
        <fullName evidence="3">Putative rhoa gtpase effector dia/diaphanous</fullName>
    </submittedName>
</protein>
<dbReference type="Gene3D" id="3.30.160.60">
    <property type="entry name" value="Classic Zinc Finger"/>
    <property type="match status" value="3"/>
</dbReference>
<feature type="compositionally biased region" description="Pro residues" evidence="1">
    <location>
        <begin position="328"/>
        <end position="346"/>
    </location>
</feature>
<dbReference type="PANTHER" id="PTHR46786:SF1">
    <property type="entry name" value="ZINC FINGER MATRIN-TYPE PROTEIN 3"/>
    <property type="match status" value="1"/>
</dbReference>
<evidence type="ECO:0000259" key="2">
    <source>
        <dbReference type="PROSITE" id="PS00028"/>
    </source>
</evidence>
<feature type="compositionally biased region" description="Low complexity" evidence="1">
    <location>
        <begin position="168"/>
        <end position="183"/>
    </location>
</feature>
<feature type="domain" description="C2H2-type" evidence="2">
    <location>
        <begin position="352"/>
        <end position="374"/>
    </location>
</feature>
<accession>A0A131XH49</accession>
<dbReference type="InterPro" id="IPR003604">
    <property type="entry name" value="Matrin/U1-like-C_Znf_C2H2"/>
</dbReference>
<dbReference type="InterPro" id="IPR036236">
    <property type="entry name" value="Znf_C2H2_sf"/>
</dbReference>
<feature type="compositionally biased region" description="Low complexity" evidence="1">
    <location>
        <begin position="239"/>
        <end position="256"/>
    </location>
</feature>
<dbReference type="SMART" id="SM00451">
    <property type="entry name" value="ZnF_U1"/>
    <property type="match status" value="3"/>
</dbReference>
<dbReference type="SUPFAM" id="SSF57667">
    <property type="entry name" value="beta-beta-alpha zinc fingers"/>
    <property type="match status" value="3"/>
</dbReference>
<dbReference type="PANTHER" id="PTHR46786">
    <property type="entry name" value="ZINC FINGER MATRIN-TYPE PROTEIN 3"/>
    <property type="match status" value="1"/>
</dbReference>
<feature type="compositionally biased region" description="Pro residues" evidence="1">
    <location>
        <begin position="60"/>
        <end position="72"/>
    </location>
</feature>
<evidence type="ECO:0000313" key="3">
    <source>
        <dbReference type="EMBL" id="JAP65051.1"/>
    </source>
</evidence>
<dbReference type="InterPro" id="IPR013087">
    <property type="entry name" value="Znf_C2H2_type"/>
</dbReference>
<feature type="compositionally biased region" description="Low complexity" evidence="1">
    <location>
        <begin position="133"/>
        <end position="159"/>
    </location>
</feature>
<dbReference type="PROSITE" id="PS00028">
    <property type="entry name" value="ZINC_FINGER_C2H2_1"/>
    <property type="match status" value="1"/>
</dbReference>
<organism evidence="3">
    <name type="scientific">Hyalomma excavatum</name>
    <dbReference type="NCBI Taxonomy" id="257692"/>
    <lineage>
        <taxon>Eukaryota</taxon>
        <taxon>Metazoa</taxon>
        <taxon>Ecdysozoa</taxon>
        <taxon>Arthropoda</taxon>
        <taxon>Chelicerata</taxon>
        <taxon>Arachnida</taxon>
        <taxon>Acari</taxon>
        <taxon>Parasitiformes</taxon>
        <taxon>Ixodida</taxon>
        <taxon>Ixodoidea</taxon>
        <taxon>Ixodidae</taxon>
        <taxon>Hyalomminae</taxon>
        <taxon>Hyalomma</taxon>
    </lineage>
</organism>
<proteinExistence type="evidence at transcript level"/>
<dbReference type="GO" id="GO:0008270">
    <property type="term" value="F:zinc ion binding"/>
    <property type="evidence" value="ECO:0007669"/>
    <property type="project" value="InterPro"/>
</dbReference>
<feature type="region of interest" description="Disordered" evidence="1">
    <location>
        <begin position="295"/>
        <end position="347"/>
    </location>
</feature>
<dbReference type="GO" id="GO:0003676">
    <property type="term" value="F:nucleic acid binding"/>
    <property type="evidence" value="ECO:0007669"/>
    <property type="project" value="InterPro"/>
</dbReference>
<dbReference type="AlphaFoldDB" id="A0A131XH49"/>
<dbReference type="InterPro" id="IPR052644">
    <property type="entry name" value="ZMAT3"/>
</dbReference>